<organism evidence="13 14">
    <name type="scientific">Diatraea saccharalis</name>
    <name type="common">sugarcane borer</name>
    <dbReference type="NCBI Taxonomy" id="40085"/>
    <lineage>
        <taxon>Eukaryota</taxon>
        <taxon>Metazoa</taxon>
        <taxon>Ecdysozoa</taxon>
        <taxon>Arthropoda</taxon>
        <taxon>Hexapoda</taxon>
        <taxon>Insecta</taxon>
        <taxon>Pterygota</taxon>
        <taxon>Neoptera</taxon>
        <taxon>Endopterygota</taxon>
        <taxon>Lepidoptera</taxon>
        <taxon>Glossata</taxon>
        <taxon>Ditrysia</taxon>
        <taxon>Pyraloidea</taxon>
        <taxon>Crambidae</taxon>
        <taxon>Crambinae</taxon>
        <taxon>Diatraea</taxon>
    </lineage>
</organism>
<dbReference type="GO" id="GO:0004000">
    <property type="term" value="F:adenosine deaminase activity"/>
    <property type="evidence" value="ECO:0007669"/>
    <property type="project" value="InterPro"/>
</dbReference>
<evidence type="ECO:0000256" key="7">
    <source>
        <dbReference type="ARBA" id="ARBA00022723"/>
    </source>
</evidence>
<evidence type="ECO:0000256" key="4">
    <source>
        <dbReference type="ARBA" id="ARBA00012784"/>
    </source>
</evidence>
<evidence type="ECO:0000256" key="9">
    <source>
        <dbReference type="ARBA" id="ARBA00022801"/>
    </source>
</evidence>
<dbReference type="EMBL" id="OU893334">
    <property type="protein sequence ID" value="CAG9791554.1"/>
    <property type="molecule type" value="Genomic_DNA"/>
</dbReference>
<comment type="catalytic activity">
    <reaction evidence="10">
        <text>adenosine + H2O + H(+) = inosine + NH4(+)</text>
        <dbReference type="Rhea" id="RHEA:24408"/>
        <dbReference type="ChEBI" id="CHEBI:15377"/>
        <dbReference type="ChEBI" id="CHEBI:15378"/>
        <dbReference type="ChEBI" id="CHEBI:16335"/>
        <dbReference type="ChEBI" id="CHEBI:17596"/>
        <dbReference type="ChEBI" id="CHEBI:28938"/>
        <dbReference type="EC" id="3.5.4.4"/>
    </reaction>
</comment>
<feature type="domain" description="Adenosine deaminase" evidence="11">
    <location>
        <begin position="195"/>
        <end position="488"/>
    </location>
</feature>
<dbReference type="InterPro" id="IPR013659">
    <property type="entry name" value="A_deaminase_N"/>
</dbReference>
<evidence type="ECO:0000256" key="3">
    <source>
        <dbReference type="ARBA" id="ARBA00006083"/>
    </source>
</evidence>
<keyword evidence="14" id="KW-1185">Reference proteome</keyword>
<dbReference type="NCBIfam" id="TIGR01431">
    <property type="entry name" value="adm_rel"/>
    <property type="match status" value="1"/>
</dbReference>
<dbReference type="Pfam" id="PF08451">
    <property type="entry name" value="A_deaminase_N"/>
    <property type="match status" value="1"/>
</dbReference>
<proteinExistence type="inferred from homology"/>
<dbReference type="GO" id="GO:0046872">
    <property type="term" value="F:metal ion binding"/>
    <property type="evidence" value="ECO:0007669"/>
    <property type="project" value="UniProtKB-KW"/>
</dbReference>
<evidence type="ECO:0000313" key="13">
    <source>
        <dbReference type="EMBL" id="CAG9791554.1"/>
    </source>
</evidence>
<reference evidence="13" key="1">
    <citation type="submission" date="2021-12" db="EMBL/GenBank/DDBJ databases">
        <authorList>
            <person name="King R."/>
        </authorList>
    </citation>
    <scope>NUCLEOTIDE SEQUENCE</scope>
</reference>
<dbReference type="PANTHER" id="PTHR11409">
    <property type="entry name" value="ADENOSINE DEAMINASE"/>
    <property type="match status" value="1"/>
</dbReference>
<evidence type="ECO:0000256" key="6">
    <source>
        <dbReference type="ARBA" id="ARBA00022525"/>
    </source>
</evidence>
<dbReference type="Pfam" id="PF00962">
    <property type="entry name" value="A_deaminase"/>
    <property type="match status" value="1"/>
</dbReference>
<comment type="subcellular location">
    <subcellularLocation>
        <location evidence="2">Secreted</location>
    </subcellularLocation>
</comment>
<evidence type="ECO:0000259" key="12">
    <source>
        <dbReference type="Pfam" id="PF08451"/>
    </source>
</evidence>
<dbReference type="InterPro" id="IPR032466">
    <property type="entry name" value="Metal_Hydrolase"/>
</dbReference>
<dbReference type="Proteomes" id="UP001153714">
    <property type="component" value="Chromosome 3"/>
</dbReference>
<dbReference type="EC" id="3.5.4.4" evidence="4"/>
<dbReference type="GO" id="GO:0005615">
    <property type="term" value="C:extracellular space"/>
    <property type="evidence" value="ECO:0007669"/>
    <property type="project" value="InterPro"/>
</dbReference>
<evidence type="ECO:0000256" key="1">
    <source>
        <dbReference type="ARBA" id="ARBA00001947"/>
    </source>
</evidence>
<reference evidence="13" key="2">
    <citation type="submission" date="2022-10" db="EMBL/GenBank/DDBJ databases">
        <authorList>
            <consortium name="ENA_rothamsted_submissions"/>
            <consortium name="culmorum"/>
            <person name="King R."/>
        </authorList>
    </citation>
    <scope>NUCLEOTIDE SEQUENCE</scope>
</reference>
<evidence type="ECO:0000259" key="11">
    <source>
        <dbReference type="Pfam" id="PF00962"/>
    </source>
</evidence>
<keyword evidence="6" id="KW-0964">Secreted</keyword>
<sequence>MRSSIIYSVVLSLLITRYSARVVLNKYMLDRTQFLEEEDNLQLGSSLQLTEEENEANEILMYWKNKEIEASFKNSTPFQLSKHFFKYKNEIAKSKVYQIIKKMPKGGALHIHASMMLDADSLLELTYEDHLYACYMDDGSLKLHFSDAVPLVLCPVNWKLLKDLRDASDDVEQFDAELRKHFSLYTENDELLNADINETWERFHKVYRTIKNLITYRPVREKYFYKALQNFYNDNVMYVEIRSGLHDIYELDGTTHDALYLAELYERITKRFIDEHPDFIGIKLILTSGRWSSIEKVRDTINMAKELKTNMPGLLAGFDLVGQEDKGKPLKDFLPVLIEARDEIDFYFHGGETNWFGTTSDENLFDAVLLGTKRVGHAYALLKHPTLLATMNQKDIALEMNVISNVVLSLVKDVRNHPLASYLALGYPVVLSSDDPGAWDADPLSHDFYVTFVGVASVHADIRTLKQLALNSIRYSALDEDRKKRFYDIFNEKWTIFVKKIIEGGLN</sequence>
<gene>
    <name evidence="13" type="ORF">DIATSA_LOCUS9162</name>
</gene>
<dbReference type="FunFam" id="3.20.20.140:FF:000017">
    <property type="entry name" value="Adenosine deaminase 2"/>
    <property type="match status" value="1"/>
</dbReference>
<accession>A0A9N9WEH0</accession>
<comment type="similarity">
    <text evidence="3">Belongs to the metallo-dependent hydrolases superfamily. Adenosine and AMP deaminases family. ADGF subfamily.</text>
</comment>
<evidence type="ECO:0000313" key="14">
    <source>
        <dbReference type="Proteomes" id="UP001153714"/>
    </source>
</evidence>
<evidence type="ECO:0000256" key="5">
    <source>
        <dbReference type="ARBA" id="ARBA00018099"/>
    </source>
</evidence>
<dbReference type="OrthoDB" id="7202371at2759"/>
<comment type="cofactor">
    <cofactor evidence="1">
        <name>Zn(2+)</name>
        <dbReference type="ChEBI" id="CHEBI:29105"/>
    </cofactor>
</comment>
<keyword evidence="9" id="KW-0378">Hydrolase</keyword>
<dbReference type="PANTHER" id="PTHR11409:SF39">
    <property type="entry name" value="ADENOSINE DEAMINASE 2"/>
    <property type="match status" value="1"/>
</dbReference>
<feature type="domain" description="Adenosine/AMP deaminase N-terminal" evidence="12">
    <location>
        <begin position="17"/>
        <end position="100"/>
    </location>
</feature>
<evidence type="ECO:0000256" key="8">
    <source>
        <dbReference type="ARBA" id="ARBA00022729"/>
    </source>
</evidence>
<protein>
    <recommendedName>
        <fullName evidence="5">Adenosine deaminase</fullName>
        <ecNumber evidence="4">3.5.4.4</ecNumber>
    </recommendedName>
</protein>
<evidence type="ECO:0000256" key="2">
    <source>
        <dbReference type="ARBA" id="ARBA00004613"/>
    </source>
</evidence>
<keyword evidence="7" id="KW-0479">Metal-binding</keyword>
<evidence type="ECO:0000256" key="10">
    <source>
        <dbReference type="ARBA" id="ARBA00047764"/>
    </source>
</evidence>
<dbReference type="AlphaFoldDB" id="A0A9N9WEH0"/>
<dbReference type="GO" id="GO:0046103">
    <property type="term" value="P:inosine biosynthetic process"/>
    <property type="evidence" value="ECO:0007669"/>
    <property type="project" value="TreeGrafter"/>
</dbReference>
<dbReference type="InterPro" id="IPR006330">
    <property type="entry name" value="Ado/ade_deaminase"/>
</dbReference>
<dbReference type="Gene3D" id="3.20.20.140">
    <property type="entry name" value="Metal-dependent hydrolases"/>
    <property type="match status" value="1"/>
</dbReference>
<dbReference type="GO" id="GO:0006154">
    <property type="term" value="P:adenosine catabolic process"/>
    <property type="evidence" value="ECO:0007669"/>
    <property type="project" value="InterPro"/>
</dbReference>
<dbReference type="SUPFAM" id="SSF51556">
    <property type="entry name" value="Metallo-dependent hydrolases"/>
    <property type="match status" value="1"/>
</dbReference>
<name>A0A9N9WEH0_9NEOP</name>
<keyword evidence="8" id="KW-0732">Signal</keyword>
<dbReference type="InterPro" id="IPR001365">
    <property type="entry name" value="A_deaminase_dom"/>
</dbReference>
<dbReference type="InterPro" id="IPR006331">
    <property type="entry name" value="ADGF"/>
</dbReference>